<dbReference type="Pfam" id="PF14062">
    <property type="entry name" value="DUF4253"/>
    <property type="match status" value="1"/>
</dbReference>
<evidence type="ECO:0000259" key="1">
    <source>
        <dbReference type="Pfam" id="PF14062"/>
    </source>
</evidence>
<dbReference type="InterPro" id="IPR025349">
    <property type="entry name" value="DUF4253"/>
</dbReference>
<name>A0ABX2GHL0_9FIRM</name>
<evidence type="ECO:0000313" key="3">
    <source>
        <dbReference type="Proteomes" id="UP000768180"/>
    </source>
</evidence>
<dbReference type="EMBL" id="JAAITQ010000025">
    <property type="protein sequence ID" value="NSE17195.1"/>
    <property type="molecule type" value="Genomic_DNA"/>
</dbReference>
<comment type="caution">
    <text evidence="2">The sequence shown here is derived from an EMBL/GenBank/DDBJ whole genome shotgun (WGS) entry which is preliminary data.</text>
</comment>
<gene>
    <name evidence="2" type="ORF">G5B05_12430</name>
</gene>
<evidence type="ECO:0000313" key="2">
    <source>
        <dbReference type="EMBL" id="NSE17195.1"/>
    </source>
</evidence>
<dbReference type="RefSeq" id="WP_173830207.1">
    <property type="nucleotide sequence ID" value="NZ_JAAITQ010000025.1"/>
</dbReference>
<keyword evidence="3" id="KW-1185">Reference proteome</keyword>
<protein>
    <submittedName>
        <fullName evidence="2">DUF4253 domain-containing protein</fullName>
    </submittedName>
</protein>
<reference evidence="2 3" key="1">
    <citation type="journal article" date="2020" name="Cell Host Microbe">
        <title>Functional and Genomic Variation between Human-Derived Isolates of Lachnospiraceae Reveals Inter- and Intra-Species Diversity.</title>
        <authorList>
            <person name="Sorbara M.T."/>
            <person name="Littmann E.R."/>
            <person name="Fontana E."/>
            <person name="Moody T.U."/>
            <person name="Kohout C.E."/>
            <person name="Gjonbalaj M."/>
            <person name="Eaton V."/>
            <person name="Seok R."/>
            <person name="Leiner I.M."/>
            <person name="Pamer E.G."/>
        </authorList>
    </citation>
    <scope>NUCLEOTIDE SEQUENCE [LARGE SCALE GENOMIC DNA]</scope>
    <source>
        <strain evidence="2 3">MSK.14.54</strain>
    </source>
</reference>
<sequence>MRKKSNGENVKKSECVIDHEDMWMFKYEYLEKNFEDGKYDYKYKDIVSRSDNTEIVTANFEVEYSYEIIGLFLGYWGGWNCTPNTAVMQEMAKKWHEKYDAELIRISHDTLSFQCRKLSEAEAESLMQEIYSLFAEIVDCGSEELLGYLMENQTFTL</sequence>
<organism evidence="2 3">
    <name type="scientific">Fusicatenibacter saccharivorans</name>
    <dbReference type="NCBI Taxonomy" id="1150298"/>
    <lineage>
        <taxon>Bacteria</taxon>
        <taxon>Bacillati</taxon>
        <taxon>Bacillota</taxon>
        <taxon>Clostridia</taxon>
        <taxon>Lachnospirales</taxon>
        <taxon>Lachnospiraceae</taxon>
        <taxon>Fusicatenibacter</taxon>
    </lineage>
</organism>
<feature type="domain" description="DUF4253" evidence="1">
    <location>
        <begin position="66"/>
        <end position="149"/>
    </location>
</feature>
<accession>A0ABX2GHL0</accession>
<proteinExistence type="predicted"/>
<dbReference type="Proteomes" id="UP000768180">
    <property type="component" value="Unassembled WGS sequence"/>
</dbReference>